<dbReference type="GO" id="GO:0006086">
    <property type="term" value="P:pyruvate decarboxylation to acetyl-CoA"/>
    <property type="evidence" value="ECO:0007669"/>
    <property type="project" value="TreeGrafter"/>
</dbReference>
<gene>
    <name evidence="5" type="primary">acoA_8</name>
    <name evidence="5" type="ORF">SDC9_41373</name>
</gene>
<dbReference type="InterPro" id="IPR001017">
    <property type="entry name" value="DH_E1"/>
</dbReference>
<evidence type="ECO:0000259" key="4">
    <source>
        <dbReference type="Pfam" id="PF00676"/>
    </source>
</evidence>
<evidence type="ECO:0000313" key="5">
    <source>
        <dbReference type="EMBL" id="MPL95204.1"/>
    </source>
</evidence>
<dbReference type="InterPro" id="IPR029061">
    <property type="entry name" value="THDP-binding"/>
</dbReference>
<dbReference type="CDD" id="cd02000">
    <property type="entry name" value="TPP_E1_PDC_ADC_BCADC"/>
    <property type="match status" value="1"/>
</dbReference>
<feature type="domain" description="Dehydrogenase E1 component" evidence="4">
    <location>
        <begin position="26"/>
        <end position="322"/>
    </location>
</feature>
<dbReference type="GO" id="GO:0004739">
    <property type="term" value="F:pyruvate dehydrogenase (acetyl-transferring) activity"/>
    <property type="evidence" value="ECO:0007669"/>
    <property type="project" value="TreeGrafter"/>
</dbReference>
<dbReference type="EMBL" id="VSSQ01000458">
    <property type="protein sequence ID" value="MPL95204.1"/>
    <property type="molecule type" value="Genomic_DNA"/>
</dbReference>
<comment type="caution">
    <text evidence="5">The sequence shown here is derived from an EMBL/GenBank/DDBJ whole genome shotgun (WGS) entry which is preliminary data.</text>
</comment>
<keyword evidence="3" id="KW-0786">Thiamine pyrophosphate</keyword>
<dbReference type="Pfam" id="PF00676">
    <property type="entry name" value="E1_dh"/>
    <property type="match status" value="1"/>
</dbReference>
<proteinExistence type="predicted"/>
<dbReference type="InterPro" id="IPR050642">
    <property type="entry name" value="PDH_E1_Alpha_Subunit"/>
</dbReference>
<comment type="cofactor">
    <cofactor evidence="1">
        <name>thiamine diphosphate</name>
        <dbReference type="ChEBI" id="CHEBI:58937"/>
    </cofactor>
</comment>
<dbReference type="PANTHER" id="PTHR11516:SF60">
    <property type="entry name" value="PYRUVATE DEHYDROGENASE E1 COMPONENT SUBUNIT ALPHA"/>
    <property type="match status" value="1"/>
</dbReference>
<sequence>MPFQKREFPDKFAALGKDDKLGLLRTMVRIRSFESRVEELFLNRRIPGFVHLYIGEEAIASGVMANLNRTDWITSTHRGHGHAIAKGARIDRMMAELFGKTTGYCKGKGGSMHIADFSVGMLGANGVVGGGYNIAVGAGMSSMIKKTDQVAVCFFGDGASNRGTFHEAMNIASVWKLPVIFVNENNQWASTTPTSFATSAARIADRAKGYGMEGYTVDGNNVIEVYNAAAALIEAARKGKGPALLECLTYRIKGHYVGDPEKYRTKEEVQKHFTENDPITRYAGWLKGKGLIDDAVLAAMRAEAEGEVAEGEKFAEESPLPEKEDAYNDLFSFSPSEFPEVVK</sequence>
<protein>
    <submittedName>
        <fullName evidence="5">Acetoin:2,6-dichlorophenolindophenol oxidoreductase subunit alpha</fullName>
        <ecNumber evidence="5">1.1.1.-</ecNumber>
    </submittedName>
</protein>
<reference evidence="5" key="1">
    <citation type="submission" date="2019-08" db="EMBL/GenBank/DDBJ databases">
        <authorList>
            <person name="Kucharzyk K."/>
            <person name="Murdoch R.W."/>
            <person name="Higgins S."/>
            <person name="Loffler F."/>
        </authorList>
    </citation>
    <scope>NUCLEOTIDE SEQUENCE</scope>
</reference>
<organism evidence="5">
    <name type="scientific">bioreactor metagenome</name>
    <dbReference type="NCBI Taxonomy" id="1076179"/>
    <lineage>
        <taxon>unclassified sequences</taxon>
        <taxon>metagenomes</taxon>
        <taxon>ecological metagenomes</taxon>
    </lineage>
</organism>
<accession>A0A644VUU2</accession>
<dbReference type="EC" id="1.1.1.-" evidence="5"/>
<dbReference type="AlphaFoldDB" id="A0A644VUU2"/>
<dbReference type="PANTHER" id="PTHR11516">
    <property type="entry name" value="PYRUVATE DEHYDROGENASE E1 COMPONENT, ALPHA SUBUNIT BACTERIAL AND ORGANELLAR"/>
    <property type="match status" value="1"/>
</dbReference>
<keyword evidence="2 5" id="KW-0560">Oxidoreductase</keyword>
<evidence type="ECO:0000256" key="1">
    <source>
        <dbReference type="ARBA" id="ARBA00001964"/>
    </source>
</evidence>
<evidence type="ECO:0000256" key="3">
    <source>
        <dbReference type="ARBA" id="ARBA00023052"/>
    </source>
</evidence>
<evidence type="ECO:0000256" key="2">
    <source>
        <dbReference type="ARBA" id="ARBA00023002"/>
    </source>
</evidence>
<dbReference type="SUPFAM" id="SSF52518">
    <property type="entry name" value="Thiamin diphosphate-binding fold (THDP-binding)"/>
    <property type="match status" value="1"/>
</dbReference>
<name>A0A644VUU2_9ZZZZ</name>
<dbReference type="Gene3D" id="3.40.50.970">
    <property type="match status" value="1"/>
</dbReference>